<evidence type="ECO:0000256" key="1">
    <source>
        <dbReference type="ARBA" id="ARBA00004123"/>
    </source>
</evidence>
<dbReference type="SUPFAM" id="SSF57667">
    <property type="entry name" value="beta-beta-alpha zinc fingers"/>
    <property type="match status" value="1"/>
</dbReference>
<dbReference type="GO" id="GO:0003723">
    <property type="term" value="F:RNA binding"/>
    <property type="evidence" value="ECO:0007669"/>
    <property type="project" value="TreeGrafter"/>
</dbReference>
<dbReference type="Gene3D" id="3.30.160.60">
    <property type="entry name" value="Classic Zinc Finger"/>
    <property type="match status" value="1"/>
</dbReference>
<dbReference type="InterPro" id="IPR040023">
    <property type="entry name" value="WBP4"/>
</dbReference>
<feature type="compositionally biased region" description="Low complexity" evidence="6">
    <location>
        <begin position="257"/>
        <end position="270"/>
    </location>
</feature>
<evidence type="ECO:0000256" key="4">
    <source>
        <dbReference type="ARBA" id="ARBA00022833"/>
    </source>
</evidence>
<accession>A0A9W8U1T6</accession>
<feature type="region of interest" description="Disordered" evidence="6">
    <location>
        <begin position="216"/>
        <end position="340"/>
    </location>
</feature>
<reference evidence="8 9" key="1">
    <citation type="journal article" date="2023" name="Proc. Natl. Acad. Sci. U.S.A.">
        <title>A global phylogenomic analysis of the shiitake genus Lentinula.</title>
        <authorList>
            <person name="Sierra-Patev S."/>
            <person name="Min B."/>
            <person name="Naranjo-Ortiz M."/>
            <person name="Looney B."/>
            <person name="Konkel Z."/>
            <person name="Slot J.C."/>
            <person name="Sakamoto Y."/>
            <person name="Steenwyk J.L."/>
            <person name="Rokas A."/>
            <person name="Carro J."/>
            <person name="Camarero S."/>
            <person name="Ferreira P."/>
            <person name="Molpeceres G."/>
            <person name="Ruiz-Duenas F.J."/>
            <person name="Serrano A."/>
            <person name="Henrissat B."/>
            <person name="Drula E."/>
            <person name="Hughes K.W."/>
            <person name="Mata J.L."/>
            <person name="Ishikawa N.K."/>
            <person name="Vargas-Isla R."/>
            <person name="Ushijima S."/>
            <person name="Smith C.A."/>
            <person name="Donoghue J."/>
            <person name="Ahrendt S."/>
            <person name="Andreopoulos W."/>
            <person name="He G."/>
            <person name="LaButti K."/>
            <person name="Lipzen A."/>
            <person name="Ng V."/>
            <person name="Riley R."/>
            <person name="Sandor L."/>
            <person name="Barry K."/>
            <person name="Martinez A.T."/>
            <person name="Xiao Y."/>
            <person name="Gibbons J.G."/>
            <person name="Terashima K."/>
            <person name="Grigoriev I.V."/>
            <person name="Hibbett D."/>
        </authorList>
    </citation>
    <scope>NUCLEOTIDE SEQUENCE [LARGE SCALE GENOMIC DNA]</scope>
    <source>
        <strain evidence="8 9">TFB7810</strain>
    </source>
</reference>
<feature type="compositionally biased region" description="Basic and acidic residues" evidence="6">
    <location>
        <begin position="46"/>
        <end position="67"/>
    </location>
</feature>
<dbReference type="PANTHER" id="PTHR13173">
    <property type="entry name" value="WW DOMAIN BINDING PROTEIN 4"/>
    <property type="match status" value="1"/>
</dbReference>
<evidence type="ECO:0000256" key="6">
    <source>
        <dbReference type="SAM" id="MobiDB-lite"/>
    </source>
</evidence>
<dbReference type="EMBL" id="JANVFU010000002">
    <property type="protein sequence ID" value="KAJ3749038.1"/>
    <property type="molecule type" value="Genomic_DNA"/>
</dbReference>
<dbReference type="GO" id="GO:0071011">
    <property type="term" value="C:precatalytic spliceosome"/>
    <property type="evidence" value="ECO:0007669"/>
    <property type="project" value="TreeGrafter"/>
</dbReference>
<keyword evidence="5" id="KW-0539">Nucleus</keyword>
<comment type="caution">
    <text evidence="8">The sequence shown here is derived from an EMBL/GenBank/DDBJ whole genome shotgun (WGS) entry which is preliminary data.</text>
</comment>
<dbReference type="PANTHER" id="PTHR13173:SF10">
    <property type="entry name" value="WW DOMAIN-BINDING PROTEIN 4"/>
    <property type="match status" value="1"/>
</dbReference>
<dbReference type="Proteomes" id="UP001142393">
    <property type="component" value="Unassembled WGS sequence"/>
</dbReference>
<feature type="compositionally biased region" description="Basic and acidic residues" evidence="6">
    <location>
        <begin position="320"/>
        <end position="330"/>
    </location>
</feature>
<evidence type="ECO:0000313" key="8">
    <source>
        <dbReference type="EMBL" id="KAJ3749038.1"/>
    </source>
</evidence>
<comment type="subcellular location">
    <subcellularLocation>
        <location evidence="1">Nucleus</location>
    </subcellularLocation>
</comment>
<feature type="region of interest" description="Disordered" evidence="6">
    <location>
        <begin position="46"/>
        <end position="113"/>
    </location>
</feature>
<proteinExistence type="predicted"/>
<keyword evidence="4" id="KW-0862">Zinc</keyword>
<dbReference type="GO" id="GO:0008270">
    <property type="term" value="F:zinc ion binding"/>
    <property type="evidence" value="ECO:0007669"/>
    <property type="project" value="UniProtKB-KW"/>
</dbReference>
<dbReference type="PROSITE" id="PS50171">
    <property type="entry name" value="ZF_MATRIN"/>
    <property type="match status" value="1"/>
</dbReference>
<evidence type="ECO:0000256" key="5">
    <source>
        <dbReference type="ARBA" id="ARBA00023242"/>
    </source>
</evidence>
<dbReference type="InterPro" id="IPR036236">
    <property type="entry name" value="Znf_C2H2_sf"/>
</dbReference>
<feature type="compositionally biased region" description="Basic and acidic residues" evidence="6">
    <location>
        <begin position="216"/>
        <end position="232"/>
    </location>
</feature>
<dbReference type="InterPro" id="IPR013085">
    <property type="entry name" value="U1-CZ_Znf_C2H2"/>
</dbReference>
<feature type="compositionally biased region" description="Polar residues" evidence="6">
    <location>
        <begin position="271"/>
        <end position="295"/>
    </location>
</feature>
<sequence>MSEYWVSKKKYFCKYCEIYIADDVPSRQHHENGLRHKGNRERFIRGLYKEGEKRKKDSEDEKREMARVELAAQAAYSQDIGAGRTKATSSSASASTSKKSTTKAPPKPSNPYTNYSTAASLGYIDPDVERAVAEAALHQSQGIAGEWQVVETATVPTSINPEGDDGTLTTTALDDGPQSLKRLADQQPEDVRNFKLRRKTLGAGLGEIYDPGEIKLKPRKEVKVEEEAKVKSEPAAPEASLENEQKPKWVAVKWKRATTSDATTPASDGAQATSENTLNEAAVPPSSSENSATVKQESEDSLSRHNSPVVKTEPTPTDEILLKTESEEAKPSTLSIAEPVHSMFRKRKVASGSGSRVKRET</sequence>
<evidence type="ECO:0000313" key="9">
    <source>
        <dbReference type="Proteomes" id="UP001142393"/>
    </source>
</evidence>
<organism evidence="8 9">
    <name type="scientific">Lentinula detonsa</name>
    <dbReference type="NCBI Taxonomy" id="2804962"/>
    <lineage>
        <taxon>Eukaryota</taxon>
        <taxon>Fungi</taxon>
        <taxon>Dikarya</taxon>
        <taxon>Basidiomycota</taxon>
        <taxon>Agaricomycotina</taxon>
        <taxon>Agaricomycetes</taxon>
        <taxon>Agaricomycetidae</taxon>
        <taxon>Agaricales</taxon>
        <taxon>Marasmiineae</taxon>
        <taxon>Omphalotaceae</taxon>
        <taxon>Lentinula</taxon>
    </lineage>
</organism>
<dbReference type="AlphaFoldDB" id="A0A9W8U1T6"/>
<name>A0A9W8U1T6_9AGAR</name>
<feature type="domain" description="Matrin-type" evidence="7">
    <location>
        <begin position="11"/>
        <end position="42"/>
    </location>
</feature>
<feature type="compositionally biased region" description="Low complexity" evidence="6">
    <location>
        <begin position="85"/>
        <end position="104"/>
    </location>
</feature>
<feature type="compositionally biased region" description="Low complexity" evidence="6">
    <location>
        <begin position="166"/>
        <end position="176"/>
    </location>
</feature>
<evidence type="ECO:0000259" key="7">
    <source>
        <dbReference type="PROSITE" id="PS50171"/>
    </source>
</evidence>
<keyword evidence="2" id="KW-0479">Metal-binding</keyword>
<evidence type="ECO:0000256" key="2">
    <source>
        <dbReference type="ARBA" id="ARBA00022723"/>
    </source>
</evidence>
<dbReference type="InterPro" id="IPR003604">
    <property type="entry name" value="Matrin/U1-like-C_Znf_C2H2"/>
</dbReference>
<dbReference type="GO" id="GO:0000398">
    <property type="term" value="P:mRNA splicing, via spliceosome"/>
    <property type="evidence" value="ECO:0007669"/>
    <property type="project" value="InterPro"/>
</dbReference>
<evidence type="ECO:0000256" key="3">
    <source>
        <dbReference type="ARBA" id="ARBA00022771"/>
    </source>
</evidence>
<protein>
    <recommendedName>
        <fullName evidence="7">Matrin-type domain-containing protein</fullName>
    </recommendedName>
</protein>
<gene>
    <name evidence="8" type="ORF">DFH05DRAFT_1413009</name>
</gene>
<keyword evidence="9" id="KW-1185">Reference proteome</keyword>
<dbReference type="InterPro" id="IPR000690">
    <property type="entry name" value="Matrin/U1-C_Znf_C2H2"/>
</dbReference>
<dbReference type="SMART" id="SM00451">
    <property type="entry name" value="ZnF_U1"/>
    <property type="match status" value="1"/>
</dbReference>
<dbReference type="Pfam" id="PF06220">
    <property type="entry name" value="zf-U1"/>
    <property type="match status" value="1"/>
</dbReference>
<keyword evidence="3" id="KW-0863">Zinc-finger</keyword>
<feature type="region of interest" description="Disordered" evidence="6">
    <location>
        <begin position="156"/>
        <end position="177"/>
    </location>
</feature>